<dbReference type="InterPro" id="IPR051051">
    <property type="entry name" value="E3_ubiq-ligase_TRIM/RNF"/>
</dbReference>
<feature type="domain" description="RING-type" evidence="11">
    <location>
        <begin position="14"/>
        <end position="57"/>
    </location>
</feature>
<dbReference type="SMART" id="SM00184">
    <property type="entry name" value="RING"/>
    <property type="match status" value="1"/>
</dbReference>
<dbReference type="InterPro" id="IPR001841">
    <property type="entry name" value="Znf_RING"/>
</dbReference>
<dbReference type="Gene3D" id="3.30.160.60">
    <property type="entry name" value="Classic Zinc Finger"/>
    <property type="match status" value="1"/>
</dbReference>
<dbReference type="PROSITE" id="PS00518">
    <property type="entry name" value="ZF_RING_1"/>
    <property type="match status" value="1"/>
</dbReference>
<comment type="caution">
    <text evidence="13">The sequence shown here is derived from an EMBL/GenBank/DDBJ whole genome shotgun (WGS) entry which is preliminary data.</text>
</comment>
<keyword evidence="8" id="KW-0040">ANK repeat</keyword>
<evidence type="ECO:0000256" key="4">
    <source>
        <dbReference type="ARBA" id="ARBA00022737"/>
    </source>
</evidence>
<dbReference type="PANTHER" id="PTHR25465:SF75">
    <property type="entry name" value="E3 UBIQUITIN_ISG15 LIGASE TRIM25-RELATED"/>
    <property type="match status" value="1"/>
</dbReference>
<dbReference type="InterPro" id="IPR013083">
    <property type="entry name" value="Znf_RING/FYVE/PHD"/>
</dbReference>
<dbReference type="AlphaFoldDB" id="A0AA88TS30"/>
<keyword evidence="7" id="KW-0862">Zinc</keyword>
<gene>
    <name evidence="13" type="ORF">Q8A67_017868</name>
</gene>
<evidence type="ECO:0000256" key="9">
    <source>
        <dbReference type="PROSITE-ProRule" id="PRU00024"/>
    </source>
</evidence>
<evidence type="ECO:0000259" key="12">
    <source>
        <dbReference type="PROSITE" id="PS50119"/>
    </source>
</evidence>
<keyword evidence="6" id="KW-0833">Ubl conjugation pathway</keyword>
<dbReference type="Gene3D" id="3.30.40.10">
    <property type="entry name" value="Zinc/RING finger domain, C3HC4 (zinc finger)"/>
    <property type="match status" value="1"/>
</dbReference>
<feature type="domain" description="B box-type" evidence="12">
    <location>
        <begin position="147"/>
        <end position="183"/>
    </location>
</feature>
<keyword evidence="2" id="KW-0808">Transferase</keyword>
<dbReference type="Pfam" id="PF18346">
    <property type="entry name" value="SH3_15"/>
    <property type="match status" value="3"/>
</dbReference>
<dbReference type="InterPro" id="IPR058030">
    <property type="entry name" value="TRIM8/14/16/25/29/45/65_CC"/>
</dbReference>
<evidence type="ECO:0000259" key="11">
    <source>
        <dbReference type="PROSITE" id="PS50089"/>
    </source>
</evidence>
<evidence type="ECO:0000256" key="6">
    <source>
        <dbReference type="ARBA" id="ARBA00022786"/>
    </source>
</evidence>
<accession>A0AA88TS30</accession>
<evidence type="ECO:0000256" key="3">
    <source>
        <dbReference type="ARBA" id="ARBA00022723"/>
    </source>
</evidence>
<evidence type="ECO:0000313" key="14">
    <source>
        <dbReference type="Proteomes" id="UP001187343"/>
    </source>
</evidence>
<dbReference type="InterPro" id="IPR017907">
    <property type="entry name" value="Znf_RING_CS"/>
</dbReference>
<evidence type="ECO:0000256" key="2">
    <source>
        <dbReference type="ARBA" id="ARBA00022679"/>
    </source>
</evidence>
<dbReference type="SMART" id="SM00336">
    <property type="entry name" value="BBOX"/>
    <property type="match status" value="2"/>
</dbReference>
<evidence type="ECO:0000256" key="7">
    <source>
        <dbReference type="ARBA" id="ARBA00022833"/>
    </source>
</evidence>
<evidence type="ECO:0000256" key="5">
    <source>
        <dbReference type="ARBA" id="ARBA00022771"/>
    </source>
</evidence>
<dbReference type="GO" id="GO:0016740">
    <property type="term" value="F:transferase activity"/>
    <property type="evidence" value="ECO:0007669"/>
    <property type="project" value="UniProtKB-KW"/>
</dbReference>
<dbReference type="SUPFAM" id="SSF57850">
    <property type="entry name" value="RING/U-box"/>
    <property type="match status" value="1"/>
</dbReference>
<dbReference type="Pfam" id="PF15227">
    <property type="entry name" value="zf-C3HC4_4"/>
    <property type="match status" value="1"/>
</dbReference>
<dbReference type="Gene3D" id="4.10.830.40">
    <property type="match status" value="1"/>
</dbReference>
<evidence type="ECO:0000256" key="8">
    <source>
        <dbReference type="ARBA" id="ARBA00023043"/>
    </source>
</evidence>
<keyword evidence="3" id="KW-0479">Metal-binding</keyword>
<dbReference type="InterPro" id="IPR000315">
    <property type="entry name" value="Znf_B-box"/>
</dbReference>
<dbReference type="Pfam" id="PF25600">
    <property type="entry name" value="TRIM_CC"/>
    <property type="match status" value="1"/>
</dbReference>
<feature type="coiled-coil region" evidence="10">
    <location>
        <begin position="256"/>
        <end position="290"/>
    </location>
</feature>
<keyword evidence="5 9" id="KW-0863">Zinc-finger</keyword>
<dbReference type="EMBL" id="JAUYZG010000017">
    <property type="protein sequence ID" value="KAK2884231.1"/>
    <property type="molecule type" value="Genomic_DNA"/>
</dbReference>
<dbReference type="CDD" id="cd19769">
    <property type="entry name" value="Bbox2_TRIM16-like"/>
    <property type="match status" value="1"/>
</dbReference>
<dbReference type="PROSITE" id="PS50119">
    <property type="entry name" value="ZF_BBOX"/>
    <property type="match status" value="1"/>
</dbReference>
<protein>
    <recommendedName>
        <fullName evidence="15">Tripartite motif-containing protein 65-like</fullName>
    </recommendedName>
</protein>
<keyword evidence="14" id="KW-1185">Reference proteome</keyword>
<organism evidence="13 14">
    <name type="scientific">Cirrhinus molitorella</name>
    <name type="common">mud carp</name>
    <dbReference type="NCBI Taxonomy" id="172907"/>
    <lineage>
        <taxon>Eukaryota</taxon>
        <taxon>Metazoa</taxon>
        <taxon>Chordata</taxon>
        <taxon>Craniata</taxon>
        <taxon>Vertebrata</taxon>
        <taxon>Euteleostomi</taxon>
        <taxon>Actinopterygii</taxon>
        <taxon>Neopterygii</taxon>
        <taxon>Teleostei</taxon>
        <taxon>Ostariophysi</taxon>
        <taxon>Cypriniformes</taxon>
        <taxon>Cyprinidae</taxon>
        <taxon>Labeoninae</taxon>
        <taxon>Labeonini</taxon>
        <taxon>Cirrhinus</taxon>
    </lineage>
</organism>
<dbReference type="PANTHER" id="PTHR25465">
    <property type="entry name" value="B-BOX DOMAIN CONTAINING"/>
    <property type="match status" value="1"/>
</dbReference>
<comment type="pathway">
    <text evidence="1">Protein modification; protein ubiquitination.</text>
</comment>
<evidence type="ECO:0000256" key="1">
    <source>
        <dbReference type="ARBA" id="ARBA00004906"/>
    </source>
</evidence>
<evidence type="ECO:0000256" key="10">
    <source>
        <dbReference type="SAM" id="Coils"/>
    </source>
</evidence>
<evidence type="ECO:0008006" key="15">
    <source>
        <dbReference type="Google" id="ProtNLM"/>
    </source>
</evidence>
<proteinExistence type="predicted"/>
<dbReference type="PROSITE" id="PS50089">
    <property type="entry name" value="ZF_RING_2"/>
    <property type="match status" value="1"/>
</dbReference>
<dbReference type="GO" id="GO:0008270">
    <property type="term" value="F:zinc ion binding"/>
    <property type="evidence" value="ECO:0007669"/>
    <property type="project" value="UniProtKB-KW"/>
</dbReference>
<keyword evidence="4" id="KW-0677">Repeat</keyword>
<reference evidence="13" key="1">
    <citation type="submission" date="2023-08" db="EMBL/GenBank/DDBJ databases">
        <title>Chromosome-level Genome Assembly of mud carp (Cirrhinus molitorella).</title>
        <authorList>
            <person name="Liu H."/>
        </authorList>
    </citation>
    <scope>NUCLEOTIDE SEQUENCE</scope>
    <source>
        <strain evidence="13">Prfri</strain>
        <tissue evidence="13">Muscle</tissue>
    </source>
</reference>
<keyword evidence="10" id="KW-0175">Coiled coil</keyword>
<name>A0AA88TS30_9TELE</name>
<dbReference type="SUPFAM" id="SSF57845">
    <property type="entry name" value="B-box zinc-binding domain"/>
    <property type="match status" value="1"/>
</dbReference>
<sequence>MAEAILGDHDRYSCSICLELLRDPVTIPCGHSYCMSCITECWNTNDQKGTYRCPQCRHTYNSKPPLNRSTILAEIMEQLRSTELQVSESSLAGPGDVACDFCAGEMIKAVKSCLECRASYCEVHLQPHYNVPALKKHKLVKAAVIPVCPKHDKVLEVYCRNDQKCVCMHCLLDDHKGHDTVPSAIERKEKEKKLTDSQTKVKQTLQTKEKELQKMKMDIGSHSDSAKKAVDNSKKVFSELVKLIEKKTIEVIEEIKAQEKADLDQGTKLQKKLEEEIAKLKKRDEVLEDLIQTDDNIQFLQNYESVSSSSGSAKLQSFSFQPYCSFDDVGKLICELTKRLETTCTQEISKTLNKVSDVSAKRPSFDIAVGDRVRVKPSVVTPTHKWGSVTHSSVGVVKKIQGDLLTVDFPEQRNWTGLVSEMQHETSTGSDLSTKNGPVSIKVGDRVRVKPSITTPKHNWGRNVNNKSVGVVKDIKDDDSVVVDFPGHANWKGILAEMELVTNDEEIEPSNLDSNIKVGDKVRVKPSVATPTHKWGAVTHKSIGVVKKVQGDSLTVDFPEQKNWTGIVSEMEIVASAASGLESVIKIGDQVRVKPSVVTPTHKWGAVTHKSIGVVQKIHSSLESLIVDFPEHKKWTGLISEMELVTGADLDDIKVGDSVRVKSSIITPKHNWGGHVTHKSVGIVKDIKSENVIVDFPSHKGWKGILSEMELVNNADADVSGSS</sequence>
<dbReference type="Proteomes" id="UP001187343">
    <property type="component" value="Unassembled WGS sequence"/>
</dbReference>
<evidence type="ECO:0000313" key="13">
    <source>
        <dbReference type="EMBL" id="KAK2884231.1"/>
    </source>
</evidence>
<dbReference type="Pfam" id="PF00643">
    <property type="entry name" value="zf-B_box"/>
    <property type="match status" value="1"/>
</dbReference>
<dbReference type="InterPro" id="IPR040847">
    <property type="entry name" value="SH3_15"/>
</dbReference>